<name>A0ABU2Y3L4_9FLAO</name>
<protein>
    <submittedName>
        <fullName evidence="2">TlpA disulfide reductase family protein</fullName>
    </submittedName>
</protein>
<evidence type="ECO:0000259" key="1">
    <source>
        <dbReference type="PROSITE" id="PS51352"/>
    </source>
</evidence>
<dbReference type="PROSITE" id="PS51257">
    <property type="entry name" value="PROKAR_LIPOPROTEIN"/>
    <property type="match status" value="1"/>
</dbReference>
<gene>
    <name evidence="2" type="ORF">RM519_05815</name>
</gene>
<proteinExistence type="predicted"/>
<evidence type="ECO:0000313" key="3">
    <source>
        <dbReference type="Proteomes" id="UP001252186"/>
    </source>
</evidence>
<organism evidence="2 3">
    <name type="scientific">Urechidicola vernalis</name>
    <dbReference type="NCBI Taxonomy" id="3075600"/>
    <lineage>
        <taxon>Bacteria</taxon>
        <taxon>Pseudomonadati</taxon>
        <taxon>Bacteroidota</taxon>
        <taxon>Flavobacteriia</taxon>
        <taxon>Flavobacteriales</taxon>
        <taxon>Flavobacteriaceae</taxon>
        <taxon>Urechidicola</taxon>
    </lineage>
</organism>
<evidence type="ECO:0000313" key="2">
    <source>
        <dbReference type="EMBL" id="MDT0552755.1"/>
    </source>
</evidence>
<keyword evidence="3" id="KW-1185">Reference proteome</keyword>
<dbReference type="PANTHER" id="PTHR42852">
    <property type="entry name" value="THIOL:DISULFIDE INTERCHANGE PROTEIN DSBE"/>
    <property type="match status" value="1"/>
</dbReference>
<dbReference type="InterPro" id="IPR013766">
    <property type="entry name" value="Thioredoxin_domain"/>
</dbReference>
<accession>A0ABU2Y3L4</accession>
<comment type="caution">
    <text evidence="2">The sequence shown here is derived from an EMBL/GenBank/DDBJ whole genome shotgun (WGS) entry which is preliminary data.</text>
</comment>
<dbReference type="Gene3D" id="3.40.30.10">
    <property type="entry name" value="Glutaredoxin"/>
    <property type="match status" value="1"/>
</dbReference>
<reference evidence="2 3" key="1">
    <citation type="submission" date="2023-09" db="EMBL/GenBank/DDBJ databases">
        <authorList>
            <person name="Rey-Velasco X."/>
        </authorList>
    </citation>
    <scope>NUCLEOTIDE SEQUENCE [LARGE SCALE GENOMIC DNA]</scope>
    <source>
        <strain evidence="2 3">P050</strain>
    </source>
</reference>
<dbReference type="EMBL" id="JAVRHV010000002">
    <property type="protein sequence ID" value="MDT0552755.1"/>
    <property type="molecule type" value="Genomic_DNA"/>
</dbReference>
<dbReference type="InterPro" id="IPR036249">
    <property type="entry name" value="Thioredoxin-like_sf"/>
</dbReference>
<dbReference type="Pfam" id="PF08534">
    <property type="entry name" value="Redoxin"/>
    <property type="match status" value="1"/>
</dbReference>
<dbReference type="PROSITE" id="PS51352">
    <property type="entry name" value="THIOREDOXIN_2"/>
    <property type="match status" value="1"/>
</dbReference>
<sequence>MKKYNFIISTIFLTTLFLSCTSNSTVKELKQGNWRGEITIQQKQLPFNFDVSKNNDDYKIILHDGDNPIEIDEIEVRNDSVFFTMHIFDIDVKAKILENTIEGTYTKNYAEDYILPFKATYNKESRLDDAKAETDFNGKWSFKFDEDPADKKKIAVFKTEDGILKGTLLTPTGDYRFLEGSSDSGVFKLYAFDGNHMYIFEGKLTDNDTLTGEYWSGKTAYKTFTATRNENATLPDASTLTYLKDGYDKIEFSFPGLNGTQVTLEDEKYQDKVVILQLLGSWCPNCMDETKFLTKWYDQNKDRGVEIIGLAYELKEDFEYAKGRVSKMKTRLNVNYDFVIAGTSDVGNASNSLPMLNKVMSFPTSIIIDKNGKVRNIHTGFNGPATGDYYDEYVLEFNHLLDDLLSE</sequence>
<dbReference type="InterPro" id="IPR050553">
    <property type="entry name" value="Thioredoxin_ResA/DsbE_sf"/>
</dbReference>
<dbReference type="InterPro" id="IPR013740">
    <property type="entry name" value="Redoxin"/>
</dbReference>
<feature type="domain" description="Thioredoxin" evidence="1">
    <location>
        <begin position="243"/>
        <end position="399"/>
    </location>
</feature>
<dbReference type="CDD" id="cd02966">
    <property type="entry name" value="TlpA_like_family"/>
    <property type="match status" value="1"/>
</dbReference>
<dbReference type="SUPFAM" id="SSF52833">
    <property type="entry name" value="Thioredoxin-like"/>
    <property type="match status" value="1"/>
</dbReference>
<dbReference type="RefSeq" id="WP_311592690.1">
    <property type="nucleotide sequence ID" value="NZ_JAVRHV010000002.1"/>
</dbReference>
<dbReference type="Proteomes" id="UP001252186">
    <property type="component" value="Unassembled WGS sequence"/>
</dbReference>
<dbReference type="PANTHER" id="PTHR42852:SF17">
    <property type="entry name" value="THIOREDOXIN-LIKE PROTEIN HI_1115"/>
    <property type="match status" value="1"/>
</dbReference>